<dbReference type="InterPro" id="IPR002938">
    <property type="entry name" value="FAD-bd"/>
</dbReference>
<sequence length="404" mass="44246">MTERISDLVIIGGGPAGMVAGLLFARAGVKTLVLEKHGDFLRDFRGDTVHPSTLRVFHELGLLDALLQRPHNRVEQLGGRIAGQELTLVDFRHLRVPAPYIALMPQWEFLDFVADQARGYPAFSLKQDCAAVDLIEEGGRVSGVRTMDGAEIRSRLVLACDGRDSHFRAGLPLTTVGAPMDVFWFHIPKNAQPQNDSMGVFDTGRLFVLIDRGDYWQCAFVFAKGGAEKIRAEGLDAFLARVRTVGPETAAVGESVKSWDDVKLLTVTVDRLDRWHRPGLLVIGDAAHAMSPIGGVGINLAIQDAVAAANVLAGPMARGDDVDAFLEQVERRRMLPTRLTQGAQRAIQNRIIQPLLAGTKPMKRPPFAARLLNSVPLLRRLPARVLGLGFRPEHVRSPVAEPPR</sequence>
<name>A0A7H0LNQ5_9SPHN</name>
<dbReference type="Proteomes" id="UP000516148">
    <property type="component" value="Chromosome"/>
</dbReference>
<dbReference type="InterPro" id="IPR050631">
    <property type="entry name" value="PheA/TfdB_FAD_monoxygenase"/>
</dbReference>
<dbReference type="NCBIfam" id="NF004834">
    <property type="entry name" value="PRK06185.1-3"/>
    <property type="match status" value="1"/>
</dbReference>
<keyword evidence="1" id="KW-0560">Oxidoreductase</keyword>
<dbReference type="PANTHER" id="PTHR43476:SF5">
    <property type="entry name" value="FAD-DEPENDENT MONOOXYGENASE"/>
    <property type="match status" value="1"/>
</dbReference>
<reference evidence="3 4" key="1">
    <citation type="submission" date="2020-09" db="EMBL/GenBank/DDBJ databases">
        <title>Sphingomonas sp., a new species isolated from pork steak.</title>
        <authorList>
            <person name="Heidler von Heilborn D."/>
        </authorList>
    </citation>
    <scope>NUCLEOTIDE SEQUENCE [LARGE SCALE GENOMIC DNA]</scope>
    <source>
        <strain evidence="4">S8-3T</strain>
    </source>
</reference>
<dbReference type="Pfam" id="PF01494">
    <property type="entry name" value="FAD_binding_3"/>
    <property type="match status" value="1"/>
</dbReference>
<dbReference type="PRINTS" id="PR00420">
    <property type="entry name" value="RNGMNOXGNASE"/>
</dbReference>
<evidence type="ECO:0000313" key="4">
    <source>
        <dbReference type="Proteomes" id="UP000516148"/>
    </source>
</evidence>
<dbReference type="KEGG" id="spap:H3Z74_09270"/>
<keyword evidence="4" id="KW-1185">Reference proteome</keyword>
<dbReference type="SUPFAM" id="SSF51905">
    <property type="entry name" value="FAD/NAD(P)-binding domain"/>
    <property type="match status" value="1"/>
</dbReference>
<protein>
    <submittedName>
        <fullName evidence="3">FAD-dependent oxidoreductase</fullName>
    </submittedName>
</protein>
<dbReference type="InterPro" id="IPR036188">
    <property type="entry name" value="FAD/NAD-bd_sf"/>
</dbReference>
<dbReference type="AlphaFoldDB" id="A0A7H0LNQ5"/>
<dbReference type="GO" id="GO:0071949">
    <property type="term" value="F:FAD binding"/>
    <property type="evidence" value="ECO:0007669"/>
    <property type="project" value="InterPro"/>
</dbReference>
<evidence type="ECO:0000259" key="2">
    <source>
        <dbReference type="Pfam" id="PF01494"/>
    </source>
</evidence>
<dbReference type="PANTHER" id="PTHR43476">
    <property type="entry name" value="3-(3-HYDROXY-PHENYL)PROPIONATE/3-HYDROXYCINNAMIC ACID HYDROXYLASE"/>
    <property type="match status" value="1"/>
</dbReference>
<dbReference type="GO" id="GO:0016491">
    <property type="term" value="F:oxidoreductase activity"/>
    <property type="evidence" value="ECO:0007669"/>
    <property type="project" value="UniProtKB-KW"/>
</dbReference>
<dbReference type="Gene3D" id="3.50.50.60">
    <property type="entry name" value="FAD/NAD(P)-binding domain"/>
    <property type="match status" value="2"/>
</dbReference>
<feature type="domain" description="FAD-binding" evidence="2">
    <location>
        <begin position="8"/>
        <end position="333"/>
    </location>
</feature>
<evidence type="ECO:0000313" key="3">
    <source>
        <dbReference type="EMBL" id="QNQ11308.1"/>
    </source>
</evidence>
<organism evidence="3 4">
    <name type="scientific">Sphingomonas alpina</name>
    <dbReference type="NCBI Taxonomy" id="653931"/>
    <lineage>
        <taxon>Bacteria</taxon>
        <taxon>Pseudomonadati</taxon>
        <taxon>Pseudomonadota</taxon>
        <taxon>Alphaproteobacteria</taxon>
        <taxon>Sphingomonadales</taxon>
        <taxon>Sphingomonadaceae</taxon>
        <taxon>Sphingomonas</taxon>
    </lineage>
</organism>
<gene>
    <name evidence="3" type="ORF">H3Z74_09270</name>
</gene>
<proteinExistence type="predicted"/>
<dbReference type="EMBL" id="CP061038">
    <property type="protein sequence ID" value="QNQ11308.1"/>
    <property type="molecule type" value="Genomic_DNA"/>
</dbReference>
<dbReference type="RefSeq" id="WP_187763590.1">
    <property type="nucleotide sequence ID" value="NZ_CP061038.1"/>
</dbReference>
<evidence type="ECO:0000256" key="1">
    <source>
        <dbReference type="ARBA" id="ARBA00023002"/>
    </source>
</evidence>
<accession>A0A7H0LNQ5</accession>